<dbReference type="AlphaFoldDB" id="A0A183A5L9"/>
<evidence type="ECO:0000313" key="3">
    <source>
        <dbReference type="Proteomes" id="UP000272942"/>
    </source>
</evidence>
<proteinExistence type="predicted"/>
<keyword evidence="3" id="KW-1185">Reference proteome</keyword>
<organism evidence="4">
    <name type="scientific">Echinostoma caproni</name>
    <dbReference type="NCBI Taxonomy" id="27848"/>
    <lineage>
        <taxon>Eukaryota</taxon>
        <taxon>Metazoa</taxon>
        <taxon>Spiralia</taxon>
        <taxon>Lophotrochozoa</taxon>
        <taxon>Platyhelminthes</taxon>
        <taxon>Trematoda</taxon>
        <taxon>Digenea</taxon>
        <taxon>Plagiorchiida</taxon>
        <taxon>Echinostomata</taxon>
        <taxon>Echinostomatoidea</taxon>
        <taxon>Echinostomatidae</taxon>
        <taxon>Echinostoma</taxon>
    </lineage>
</organism>
<dbReference type="EMBL" id="UZAN01039498">
    <property type="protein sequence ID" value="VDP65910.1"/>
    <property type="molecule type" value="Genomic_DNA"/>
</dbReference>
<name>A0A183A5L9_9TREM</name>
<sequence>MGIHNGFVQTINCRNCVKVNPEAVSLLASGFLYPTDVDLPSEILRPHLARGIAPRDRATYPPDANSLTYLIPNSADSPDLDESSQTNELPPDWEHITTEERKALDEARQSSRKLPLRMYTPGRPHPNEVFFFKETDKRELLDELRSEVPSFGGSFGRLPEPYDSLSRKWFSDHRRRQPRPRVQQPPKRWR</sequence>
<evidence type="ECO:0000313" key="2">
    <source>
        <dbReference type="EMBL" id="VDP65910.1"/>
    </source>
</evidence>
<gene>
    <name evidence="2" type="ORF">ECPE_LOCUS2254</name>
</gene>
<dbReference type="Proteomes" id="UP000272942">
    <property type="component" value="Unassembled WGS sequence"/>
</dbReference>
<feature type="region of interest" description="Disordered" evidence="1">
    <location>
        <begin position="54"/>
        <end position="97"/>
    </location>
</feature>
<evidence type="ECO:0000256" key="1">
    <source>
        <dbReference type="SAM" id="MobiDB-lite"/>
    </source>
</evidence>
<accession>A0A183A5L9</accession>
<evidence type="ECO:0000313" key="4">
    <source>
        <dbReference type="WBParaSite" id="ECPE_0000225401-mRNA-1"/>
    </source>
</evidence>
<feature type="compositionally biased region" description="Low complexity" evidence="1">
    <location>
        <begin position="180"/>
        <end position="190"/>
    </location>
</feature>
<dbReference type="WBParaSite" id="ECPE_0000225401-mRNA-1">
    <property type="protein sequence ID" value="ECPE_0000225401-mRNA-1"/>
    <property type="gene ID" value="ECPE_0000225401"/>
</dbReference>
<reference evidence="2 3" key="2">
    <citation type="submission" date="2018-11" db="EMBL/GenBank/DDBJ databases">
        <authorList>
            <consortium name="Pathogen Informatics"/>
        </authorList>
    </citation>
    <scope>NUCLEOTIDE SEQUENCE [LARGE SCALE GENOMIC DNA]</scope>
    <source>
        <strain evidence="2 3">Egypt</strain>
    </source>
</reference>
<feature type="region of interest" description="Disordered" evidence="1">
    <location>
        <begin position="167"/>
        <end position="190"/>
    </location>
</feature>
<protein>
    <submittedName>
        <fullName evidence="2 4">Uncharacterized protein</fullName>
    </submittedName>
</protein>
<reference evidence="4" key="1">
    <citation type="submission" date="2016-06" db="UniProtKB">
        <authorList>
            <consortium name="WormBaseParasite"/>
        </authorList>
    </citation>
    <scope>IDENTIFICATION</scope>
</reference>
<dbReference type="OrthoDB" id="6041973at2759"/>